<gene>
    <name evidence="2" type="ORF">SAMN06295960_4356</name>
</gene>
<dbReference type="InterPro" id="IPR024425">
    <property type="entry name" value="LiaF-like_C"/>
</dbReference>
<evidence type="ECO:0000313" key="3">
    <source>
        <dbReference type="Proteomes" id="UP000193834"/>
    </source>
</evidence>
<accession>A0A1X7LTE5</accession>
<dbReference type="NCBIfam" id="NF040535">
    <property type="entry name" value="LiaF_C_term"/>
    <property type="match status" value="1"/>
</dbReference>
<dbReference type="InterPro" id="IPR047793">
    <property type="entry name" value="LiaF_C"/>
</dbReference>
<dbReference type="RefSeq" id="WP_085497972.1">
    <property type="nucleotide sequence ID" value="NZ_FXAZ01000007.1"/>
</dbReference>
<dbReference type="Pfam" id="PF09922">
    <property type="entry name" value="LiaF-like_C"/>
    <property type="match status" value="1"/>
</dbReference>
<dbReference type="OrthoDB" id="2660937at2"/>
<feature type="domain" description="Cell wall-active antibiotics response LiaF-like C-terminal" evidence="1">
    <location>
        <begin position="103"/>
        <end position="212"/>
    </location>
</feature>
<dbReference type="AlphaFoldDB" id="A0A1X7LTE5"/>
<keyword evidence="3" id="KW-1185">Reference proteome</keyword>
<protein>
    <submittedName>
        <fullName evidence="2">Lia operon protein LiaF</fullName>
    </submittedName>
</protein>
<reference evidence="2 3" key="1">
    <citation type="submission" date="2017-04" db="EMBL/GenBank/DDBJ databases">
        <authorList>
            <person name="Afonso C.L."/>
            <person name="Miller P.J."/>
            <person name="Scott M.A."/>
            <person name="Spackman E."/>
            <person name="Goraichik I."/>
            <person name="Dimitrov K.M."/>
            <person name="Suarez D.L."/>
            <person name="Swayne D.E."/>
        </authorList>
    </citation>
    <scope>NUCLEOTIDE SEQUENCE [LARGE SCALE GENOMIC DNA]</scope>
    <source>
        <strain evidence="2 3">11</strain>
    </source>
</reference>
<name>A0A1X7LTE5_9BACL</name>
<sequence>MKMNNRLLAYVLIVVGLMILIGKFISFGTFVALIMLVFGVKKIQNMETKIGYLLLGVGGTILLLEHLMLFIGIIVLSLLYFYFRSRSIQPHVQAMKRHNLMTSLKWDREPYHLYSQSLWHMVGESDIDLSLAMQEEDETTLLFQGVFGDFDITIPDDVGVEIEATVLFGQIDVAHDRDTGFFNKWTWRSPHYHTCDQRVKIYLSYIIGDVDIRLH</sequence>
<dbReference type="Proteomes" id="UP000193834">
    <property type="component" value="Unassembled WGS sequence"/>
</dbReference>
<evidence type="ECO:0000259" key="1">
    <source>
        <dbReference type="Pfam" id="PF09922"/>
    </source>
</evidence>
<evidence type="ECO:0000313" key="2">
    <source>
        <dbReference type="EMBL" id="SMG57148.1"/>
    </source>
</evidence>
<proteinExistence type="predicted"/>
<dbReference type="STRING" id="1852522.SAMN06295960_4356"/>
<organism evidence="2 3">
    <name type="scientific">Paenibacillus aquistagni</name>
    <dbReference type="NCBI Taxonomy" id="1852522"/>
    <lineage>
        <taxon>Bacteria</taxon>
        <taxon>Bacillati</taxon>
        <taxon>Bacillota</taxon>
        <taxon>Bacilli</taxon>
        <taxon>Bacillales</taxon>
        <taxon>Paenibacillaceae</taxon>
        <taxon>Paenibacillus</taxon>
    </lineage>
</organism>
<dbReference type="EMBL" id="FXAZ01000007">
    <property type="protein sequence ID" value="SMG57148.1"/>
    <property type="molecule type" value="Genomic_DNA"/>
</dbReference>